<sequence length="129" mass="14098">MGTSSDLQRLIVARLKAEVPAVDGRVYDNPAEDAVMPYISIGPSYWSDDSAECIRARRETVQVDVWASNRPDKRVAKDVSDAVAAALDDWADQDALTMHPLRVALVRVMDDPQPGVVHGVVQVEAVVET</sequence>
<proteinExistence type="predicted"/>
<dbReference type="AlphaFoldDB" id="A0A1M7DM10"/>
<evidence type="ECO:0008006" key="3">
    <source>
        <dbReference type="Google" id="ProtNLM"/>
    </source>
</evidence>
<reference evidence="2" key="1">
    <citation type="submission" date="2016-11" db="EMBL/GenBank/DDBJ databases">
        <authorList>
            <person name="Varghese N."/>
            <person name="Submissions S."/>
        </authorList>
    </citation>
    <scope>NUCLEOTIDE SEQUENCE [LARGE SCALE GENOMIC DNA]</scope>
    <source>
        <strain evidence="2">DSM 6637</strain>
    </source>
</reference>
<protein>
    <recommendedName>
        <fullName evidence="3">DUF3168 domain-containing protein</fullName>
    </recommendedName>
</protein>
<dbReference type="Gene3D" id="3.30.2000.30">
    <property type="match status" value="1"/>
</dbReference>
<dbReference type="InterPro" id="IPR021508">
    <property type="entry name" value="Gp17-like"/>
</dbReference>
<name>A0A1M7DM10_9RHOB</name>
<dbReference type="InterPro" id="IPR053745">
    <property type="entry name" value="Viral_Tail_Comp_sf"/>
</dbReference>
<organism evidence="1 2">
    <name type="scientific">Paracoccus solventivorans</name>
    <dbReference type="NCBI Taxonomy" id="53463"/>
    <lineage>
        <taxon>Bacteria</taxon>
        <taxon>Pseudomonadati</taxon>
        <taxon>Pseudomonadota</taxon>
        <taxon>Alphaproteobacteria</taxon>
        <taxon>Rhodobacterales</taxon>
        <taxon>Paracoccaceae</taxon>
        <taxon>Paracoccus</taxon>
    </lineage>
</organism>
<dbReference type="EMBL" id="FRCK01000001">
    <property type="protein sequence ID" value="SHL80512.1"/>
    <property type="molecule type" value="Genomic_DNA"/>
</dbReference>
<dbReference type="Pfam" id="PF11367">
    <property type="entry name" value="Tail_completion_gp17"/>
    <property type="match status" value="1"/>
</dbReference>
<dbReference type="Proteomes" id="UP000184444">
    <property type="component" value="Unassembled WGS sequence"/>
</dbReference>
<gene>
    <name evidence="1" type="ORF">SAMN05444389_101437</name>
</gene>
<evidence type="ECO:0000313" key="2">
    <source>
        <dbReference type="Proteomes" id="UP000184444"/>
    </source>
</evidence>
<dbReference type="STRING" id="53463.SAMN05444389_101437"/>
<evidence type="ECO:0000313" key="1">
    <source>
        <dbReference type="EMBL" id="SHL80512.1"/>
    </source>
</evidence>
<accession>A0A1M7DM10</accession>
<keyword evidence="2" id="KW-1185">Reference proteome</keyword>
<dbReference type="RefSeq" id="WP_073061275.1">
    <property type="nucleotide sequence ID" value="NZ_FRCK01000001.1"/>
</dbReference>